<feature type="non-terminal residue" evidence="2">
    <location>
        <position position="1"/>
    </location>
</feature>
<evidence type="ECO:0000313" key="2">
    <source>
        <dbReference type="EMBL" id="BAT74553.1"/>
    </source>
</evidence>
<keyword evidence="3" id="KW-1185">Reference proteome</keyword>
<name>A0A0S3R1U1_PHAAN</name>
<feature type="transmembrane region" description="Helical" evidence="1">
    <location>
        <begin position="44"/>
        <end position="67"/>
    </location>
</feature>
<dbReference type="Proteomes" id="UP000291084">
    <property type="component" value="Chromosome 1"/>
</dbReference>
<keyword evidence="1" id="KW-0472">Membrane</keyword>
<dbReference type="EMBL" id="AP015034">
    <property type="protein sequence ID" value="BAT74553.1"/>
    <property type="molecule type" value="Genomic_DNA"/>
</dbReference>
<evidence type="ECO:0000313" key="3">
    <source>
        <dbReference type="Proteomes" id="UP000291084"/>
    </source>
</evidence>
<organism evidence="2 3">
    <name type="scientific">Vigna angularis var. angularis</name>
    <dbReference type="NCBI Taxonomy" id="157739"/>
    <lineage>
        <taxon>Eukaryota</taxon>
        <taxon>Viridiplantae</taxon>
        <taxon>Streptophyta</taxon>
        <taxon>Embryophyta</taxon>
        <taxon>Tracheophyta</taxon>
        <taxon>Spermatophyta</taxon>
        <taxon>Magnoliopsida</taxon>
        <taxon>eudicotyledons</taxon>
        <taxon>Gunneridae</taxon>
        <taxon>Pentapetalae</taxon>
        <taxon>rosids</taxon>
        <taxon>fabids</taxon>
        <taxon>Fabales</taxon>
        <taxon>Fabaceae</taxon>
        <taxon>Papilionoideae</taxon>
        <taxon>50 kb inversion clade</taxon>
        <taxon>NPAAA clade</taxon>
        <taxon>indigoferoid/millettioid clade</taxon>
        <taxon>Phaseoleae</taxon>
        <taxon>Vigna</taxon>
    </lineage>
</organism>
<accession>A0A0S3R1U1</accession>
<proteinExistence type="predicted"/>
<evidence type="ECO:0000256" key="1">
    <source>
        <dbReference type="SAM" id="Phobius"/>
    </source>
</evidence>
<keyword evidence="1" id="KW-0812">Transmembrane</keyword>
<sequence length="73" mass="8371">LIKYKNAVNVELFFHTAAQDHCSCQTNHIKEKGMLCLYQVREQLTCYLSISCSGFMMLPGICLYHYLLILPGI</sequence>
<dbReference type="AlphaFoldDB" id="A0A0S3R1U1"/>
<gene>
    <name evidence="2" type="primary">Vigan.01G224500</name>
    <name evidence="2" type="ORF">VIGAN_01224500</name>
</gene>
<keyword evidence="1" id="KW-1133">Transmembrane helix</keyword>
<protein>
    <submittedName>
        <fullName evidence="2">Uncharacterized protein</fullName>
    </submittedName>
</protein>
<reference evidence="2 3" key="1">
    <citation type="journal article" date="2015" name="Sci. Rep.">
        <title>The power of single molecule real-time sequencing technology in the de novo assembly of a eukaryotic genome.</title>
        <authorList>
            <person name="Sakai H."/>
            <person name="Naito K."/>
            <person name="Ogiso-Tanaka E."/>
            <person name="Takahashi Y."/>
            <person name="Iseki K."/>
            <person name="Muto C."/>
            <person name="Satou K."/>
            <person name="Teruya K."/>
            <person name="Shiroma A."/>
            <person name="Shimoji M."/>
            <person name="Hirano T."/>
            <person name="Itoh T."/>
            <person name="Kaga A."/>
            <person name="Tomooka N."/>
        </authorList>
    </citation>
    <scope>NUCLEOTIDE SEQUENCE [LARGE SCALE GENOMIC DNA]</scope>
    <source>
        <strain evidence="3">cv. Shumari</strain>
    </source>
</reference>